<feature type="domain" description="Ketoreductase" evidence="5">
    <location>
        <begin position="3"/>
        <end position="179"/>
    </location>
</feature>
<dbReference type="eggNOG" id="arCOG01263">
    <property type="taxonomic scope" value="Archaea"/>
</dbReference>
<evidence type="ECO:0000313" key="7">
    <source>
        <dbReference type="Proteomes" id="UP000002595"/>
    </source>
</evidence>
<dbReference type="Gene3D" id="3.40.50.720">
    <property type="entry name" value="NAD(P)-binding Rossmann-like Domain"/>
    <property type="match status" value="1"/>
</dbReference>
<dbReference type="STRING" id="384616.Pisl_1529"/>
<protein>
    <submittedName>
        <fullName evidence="6">Short-chain dehydrogenase/reductase SDR</fullName>
    </submittedName>
</protein>
<dbReference type="KEGG" id="pis:Pisl_1529"/>
<dbReference type="AlphaFoldDB" id="A1RUQ2"/>
<evidence type="ECO:0000313" key="6">
    <source>
        <dbReference type="EMBL" id="ABL88684.1"/>
    </source>
</evidence>
<comment type="similarity">
    <text evidence="1 3">Belongs to the short-chain dehydrogenases/reductases (SDR) family.</text>
</comment>
<gene>
    <name evidence="6" type="ordered locus">Pisl_1529</name>
</gene>
<dbReference type="EMBL" id="CP000504">
    <property type="protein sequence ID" value="ABL88684.1"/>
    <property type="molecule type" value="Genomic_DNA"/>
</dbReference>
<dbReference type="HOGENOM" id="CLU_010194_2_10_2"/>
<name>A1RUQ2_PYRIL</name>
<keyword evidence="7" id="KW-1185">Reference proteome</keyword>
<evidence type="ECO:0000256" key="1">
    <source>
        <dbReference type="ARBA" id="ARBA00006484"/>
    </source>
</evidence>
<evidence type="ECO:0000259" key="5">
    <source>
        <dbReference type="SMART" id="SM00822"/>
    </source>
</evidence>
<dbReference type="PRINTS" id="PR00081">
    <property type="entry name" value="GDHRDH"/>
</dbReference>
<keyword evidence="2" id="KW-0560">Oxidoreductase</keyword>
<feature type="region of interest" description="Disordered" evidence="4">
    <location>
        <begin position="190"/>
        <end position="265"/>
    </location>
</feature>
<organism evidence="6 7">
    <name type="scientific">Pyrobaculum islandicum (strain DSM 4184 / JCM 9189 / GEO3)</name>
    <dbReference type="NCBI Taxonomy" id="384616"/>
    <lineage>
        <taxon>Archaea</taxon>
        <taxon>Thermoproteota</taxon>
        <taxon>Thermoprotei</taxon>
        <taxon>Thermoproteales</taxon>
        <taxon>Thermoproteaceae</taxon>
        <taxon>Pyrobaculum</taxon>
    </lineage>
</organism>
<proteinExistence type="inferred from homology"/>
<dbReference type="RefSeq" id="WP_011763259.1">
    <property type="nucleotide sequence ID" value="NC_008701.1"/>
</dbReference>
<dbReference type="GeneID" id="4617541"/>
<dbReference type="OrthoDB" id="10157at2157"/>
<dbReference type="PRINTS" id="PR00080">
    <property type="entry name" value="SDRFAMILY"/>
</dbReference>
<dbReference type="InterPro" id="IPR036291">
    <property type="entry name" value="NAD(P)-bd_dom_sf"/>
</dbReference>
<dbReference type="InterPro" id="IPR057326">
    <property type="entry name" value="KR_dom"/>
</dbReference>
<evidence type="ECO:0000256" key="3">
    <source>
        <dbReference type="RuleBase" id="RU000363"/>
    </source>
</evidence>
<feature type="compositionally biased region" description="Low complexity" evidence="4">
    <location>
        <begin position="214"/>
        <end position="224"/>
    </location>
</feature>
<evidence type="ECO:0000256" key="2">
    <source>
        <dbReference type="ARBA" id="ARBA00023002"/>
    </source>
</evidence>
<dbReference type="PANTHER" id="PTHR44196">
    <property type="entry name" value="DEHYDROGENASE/REDUCTASE SDR FAMILY MEMBER 7B"/>
    <property type="match status" value="1"/>
</dbReference>
<dbReference type="SUPFAM" id="SSF51735">
    <property type="entry name" value="NAD(P)-binding Rossmann-fold domains"/>
    <property type="match status" value="1"/>
</dbReference>
<dbReference type="PANTHER" id="PTHR44196:SF2">
    <property type="entry name" value="SHORT-CHAIN DEHYDROGENASE-RELATED"/>
    <property type="match status" value="1"/>
</dbReference>
<dbReference type="Pfam" id="PF00106">
    <property type="entry name" value="adh_short"/>
    <property type="match status" value="1"/>
</dbReference>
<dbReference type="GO" id="GO:0016020">
    <property type="term" value="C:membrane"/>
    <property type="evidence" value="ECO:0007669"/>
    <property type="project" value="TreeGrafter"/>
</dbReference>
<reference evidence="6" key="1">
    <citation type="submission" date="2006-12" db="EMBL/GenBank/DDBJ databases">
        <title>Complete sequence of Pyrobaculum islandicum DSM 4184.</title>
        <authorList>
            <person name="Copeland A."/>
            <person name="Lucas S."/>
            <person name="Lapidus A."/>
            <person name="Barry K."/>
            <person name="Detter J.C."/>
            <person name="Glavina del Rio T."/>
            <person name="Dalin E."/>
            <person name="Tice H."/>
            <person name="Pitluck S."/>
            <person name="Meincke L."/>
            <person name="Brettin T."/>
            <person name="Bruce D."/>
            <person name="Han C."/>
            <person name="Tapia R."/>
            <person name="Gilna P."/>
            <person name="Schmutz J."/>
            <person name="Larimer F."/>
            <person name="Land M."/>
            <person name="Hauser L."/>
            <person name="Kyrpides N."/>
            <person name="Mikhailova N."/>
            <person name="Cozen A.E."/>
            <person name="Fitz-Gibbon S.T."/>
            <person name="House C.H."/>
            <person name="Saltikov C."/>
            <person name="Lowe T."/>
            <person name="Richardson P."/>
        </authorList>
    </citation>
    <scope>NUCLEOTIDE SEQUENCE [LARGE SCALE GENOMIC DNA]</scope>
    <source>
        <strain evidence="6">DSM 4184</strain>
    </source>
</reference>
<dbReference type="CDD" id="cd05233">
    <property type="entry name" value="SDR_c"/>
    <property type="match status" value="1"/>
</dbReference>
<dbReference type="InterPro" id="IPR002347">
    <property type="entry name" value="SDR_fam"/>
</dbReference>
<dbReference type="GO" id="GO:0016491">
    <property type="term" value="F:oxidoreductase activity"/>
    <property type="evidence" value="ECO:0007669"/>
    <property type="project" value="UniProtKB-KW"/>
</dbReference>
<dbReference type="SMART" id="SM00822">
    <property type="entry name" value="PKS_KR"/>
    <property type="match status" value="1"/>
</dbReference>
<dbReference type="PROSITE" id="PS00061">
    <property type="entry name" value="ADH_SHORT"/>
    <property type="match status" value="1"/>
</dbReference>
<dbReference type="InterPro" id="IPR020904">
    <property type="entry name" value="Sc_DH/Rdtase_CS"/>
</dbReference>
<evidence type="ECO:0000256" key="4">
    <source>
        <dbReference type="SAM" id="MobiDB-lite"/>
    </source>
</evidence>
<dbReference type="Proteomes" id="UP000002595">
    <property type="component" value="Chromosome"/>
</dbReference>
<sequence>MTKTALITGASSGIGRALAEELAARRYNLILVARRADALESLARGLTARYGVQAVYYVKDLSQLEEIDALARDVRQELYALVNNAGAGVYGPLHELDDRDIVSTIALNLIAPVLLTKKLLPRLVRGGCVVNVSSLAAYIPIPWLGIYTSTKAAIANFTDALRIELKPHGIRVIGVYPGYVQTEFHKRLKTTPSATKVNTPKGPALDPHAPFQRAAPGPLPGARGPSPPDALGGRGGGERGTAVPGRTGTADRPCPQGRGMWFINT</sequence>
<accession>A1RUQ2</accession>